<keyword evidence="3" id="KW-1185">Reference proteome</keyword>
<dbReference type="AlphaFoldDB" id="A0A9Q0DRI5"/>
<feature type="region of interest" description="Disordered" evidence="1">
    <location>
        <begin position="28"/>
        <end position="128"/>
    </location>
</feature>
<feature type="compositionally biased region" description="Basic and acidic residues" evidence="1">
    <location>
        <begin position="55"/>
        <end position="68"/>
    </location>
</feature>
<name>A0A9Q0DRI5_9TELE</name>
<dbReference type="OrthoDB" id="9908757at2759"/>
<dbReference type="EMBL" id="JANIIK010000111">
    <property type="protein sequence ID" value="KAJ3594364.1"/>
    <property type="molecule type" value="Genomic_DNA"/>
</dbReference>
<comment type="caution">
    <text evidence="2">The sequence shown here is derived from an EMBL/GenBank/DDBJ whole genome shotgun (WGS) entry which is preliminary data.</text>
</comment>
<evidence type="ECO:0000313" key="2">
    <source>
        <dbReference type="EMBL" id="KAJ3594364.1"/>
    </source>
</evidence>
<evidence type="ECO:0000313" key="3">
    <source>
        <dbReference type="Proteomes" id="UP001148018"/>
    </source>
</evidence>
<feature type="compositionally biased region" description="Basic and acidic residues" evidence="1">
    <location>
        <begin position="76"/>
        <end position="109"/>
    </location>
</feature>
<feature type="compositionally biased region" description="Basic and acidic residues" evidence="1">
    <location>
        <begin position="118"/>
        <end position="128"/>
    </location>
</feature>
<protein>
    <submittedName>
        <fullName evidence="2">Uncharacterized protein</fullName>
    </submittedName>
</protein>
<dbReference type="Proteomes" id="UP001148018">
    <property type="component" value="Unassembled WGS sequence"/>
</dbReference>
<proteinExistence type="predicted"/>
<gene>
    <name evidence="2" type="ORF">NHX12_003671</name>
</gene>
<accession>A0A9Q0DRI5</accession>
<evidence type="ECO:0000256" key="1">
    <source>
        <dbReference type="SAM" id="MobiDB-lite"/>
    </source>
</evidence>
<reference evidence="2" key="1">
    <citation type="submission" date="2022-07" db="EMBL/GenBank/DDBJ databases">
        <title>Chromosome-level genome of Muraenolepis orangiensis.</title>
        <authorList>
            <person name="Kim J."/>
        </authorList>
    </citation>
    <scope>NUCLEOTIDE SEQUENCE</scope>
    <source>
        <strain evidence="2">KU_S4_2022</strain>
        <tissue evidence="2">Muscle</tissue>
    </source>
</reference>
<sequence length="128" mass="15081">MPERPPMKNRPQTSLWEVVFWWVPDLTDEEGGKANRGRSKRSGADRISRGLRNRPLLEKLMKPRDNKLKDRRRKNKKDDSEEADGKQKLKEKKSCFKSTEEDNVKEEVTSMKSKSQMKNKEKTNVHQV</sequence>
<organism evidence="2 3">
    <name type="scientific">Muraenolepis orangiensis</name>
    <name type="common">Patagonian moray cod</name>
    <dbReference type="NCBI Taxonomy" id="630683"/>
    <lineage>
        <taxon>Eukaryota</taxon>
        <taxon>Metazoa</taxon>
        <taxon>Chordata</taxon>
        <taxon>Craniata</taxon>
        <taxon>Vertebrata</taxon>
        <taxon>Euteleostomi</taxon>
        <taxon>Actinopterygii</taxon>
        <taxon>Neopterygii</taxon>
        <taxon>Teleostei</taxon>
        <taxon>Neoteleostei</taxon>
        <taxon>Acanthomorphata</taxon>
        <taxon>Zeiogadaria</taxon>
        <taxon>Gadariae</taxon>
        <taxon>Gadiformes</taxon>
        <taxon>Muraenolepidoidei</taxon>
        <taxon>Muraenolepididae</taxon>
        <taxon>Muraenolepis</taxon>
    </lineage>
</organism>